<keyword evidence="3" id="KW-1185">Reference proteome</keyword>
<dbReference type="Pfam" id="PF07727">
    <property type="entry name" value="RVT_2"/>
    <property type="match status" value="1"/>
</dbReference>
<evidence type="ECO:0000313" key="3">
    <source>
        <dbReference type="Proteomes" id="UP000054928"/>
    </source>
</evidence>
<keyword evidence="2" id="KW-0695">RNA-directed DNA polymerase</keyword>
<dbReference type="GO" id="GO:0003964">
    <property type="term" value="F:RNA-directed DNA polymerase activity"/>
    <property type="evidence" value="ECO:0007669"/>
    <property type="project" value="UniProtKB-KW"/>
</dbReference>
<reference evidence="3" key="1">
    <citation type="submission" date="2014-09" db="EMBL/GenBank/DDBJ databases">
        <authorList>
            <person name="Sharma Rahul"/>
            <person name="Thines Marco"/>
        </authorList>
    </citation>
    <scope>NUCLEOTIDE SEQUENCE [LARGE SCALE GENOMIC DNA]</scope>
</reference>
<keyword evidence="2" id="KW-0808">Transferase</keyword>
<dbReference type="RefSeq" id="XP_024586170.1">
    <property type="nucleotide sequence ID" value="XM_024721030.1"/>
</dbReference>
<evidence type="ECO:0000259" key="1">
    <source>
        <dbReference type="Pfam" id="PF07727"/>
    </source>
</evidence>
<name>A0A0P1B6R2_PLAHL</name>
<feature type="domain" description="Reverse transcriptase Ty1/copia-type" evidence="1">
    <location>
        <begin position="3"/>
        <end position="118"/>
    </location>
</feature>
<dbReference type="EMBL" id="CCYD01003092">
    <property type="protein sequence ID" value="CEG49801.1"/>
    <property type="molecule type" value="Genomic_DNA"/>
</dbReference>
<dbReference type="OMA" id="GVICHER"/>
<dbReference type="SUPFAM" id="SSF56672">
    <property type="entry name" value="DNA/RNA polymerases"/>
    <property type="match status" value="1"/>
</dbReference>
<dbReference type="Proteomes" id="UP000054928">
    <property type="component" value="Unassembled WGS sequence"/>
</dbReference>
<dbReference type="OrthoDB" id="149341at2759"/>
<keyword evidence="2" id="KW-0548">Nucleotidyltransferase</keyword>
<dbReference type="InterPro" id="IPR043502">
    <property type="entry name" value="DNA/RNA_pol_sf"/>
</dbReference>
<organism evidence="2 3">
    <name type="scientific">Plasmopara halstedii</name>
    <name type="common">Downy mildew of sunflower</name>
    <dbReference type="NCBI Taxonomy" id="4781"/>
    <lineage>
        <taxon>Eukaryota</taxon>
        <taxon>Sar</taxon>
        <taxon>Stramenopiles</taxon>
        <taxon>Oomycota</taxon>
        <taxon>Peronosporomycetes</taxon>
        <taxon>Peronosporales</taxon>
        <taxon>Peronosporaceae</taxon>
        <taxon>Plasmopara</taxon>
    </lineage>
</organism>
<dbReference type="STRING" id="4781.A0A0P1B6R2"/>
<evidence type="ECO:0000313" key="2">
    <source>
        <dbReference type="EMBL" id="CEG49801.1"/>
    </source>
</evidence>
<dbReference type="AlphaFoldDB" id="A0A0P1B6R2"/>
<proteinExistence type="predicted"/>
<dbReference type="GeneID" id="36402600"/>
<dbReference type="InterPro" id="IPR013103">
    <property type="entry name" value="RVT_2"/>
</dbReference>
<protein>
    <submittedName>
        <fullName evidence="2">FOG: Transposon-encoded proteins with TYA, reverse transcriptase, integrase domains in various combinations</fullName>
    </submittedName>
</protein>
<accession>A0A0P1B6R2</accession>
<sequence length="118" mass="13044">MLEEDMSMAVTQGVRVDDGFVCKRQRSLYGLKLTAAVWHKTIRDVFVDMGFAQCHADPCMFVRLVNDDKPPVYIVLYVDDLLVGCTTDAEADAICAALSAKFAVKSVCDARYALGMEI</sequence>